<evidence type="ECO:0000313" key="1">
    <source>
        <dbReference type="EMBL" id="SFD00858.1"/>
    </source>
</evidence>
<accession>A0A1I1NZE1</accession>
<organism evidence="1 2">
    <name type="scientific">Nocardioides terrae</name>
    <dbReference type="NCBI Taxonomy" id="574651"/>
    <lineage>
        <taxon>Bacteria</taxon>
        <taxon>Bacillati</taxon>
        <taxon>Actinomycetota</taxon>
        <taxon>Actinomycetes</taxon>
        <taxon>Propionibacteriales</taxon>
        <taxon>Nocardioidaceae</taxon>
        <taxon>Nocardioides</taxon>
    </lineage>
</organism>
<dbReference type="Proteomes" id="UP000198832">
    <property type="component" value="Unassembled WGS sequence"/>
</dbReference>
<dbReference type="AlphaFoldDB" id="A0A1I1NZE1"/>
<proteinExistence type="predicted"/>
<reference evidence="1 2" key="1">
    <citation type="submission" date="2016-10" db="EMBL/GenBank/DDBJ databases">
        <authorList>
            <person name="de Groot N.N."/>
        </authorList>
    </citation>
    <scope>NUCLEOTIDE SEQUENCE [LARGE SCALE GENOMIC DNA]</scope>
    <source>
        <strain evidence="1 2">CGMCC 1.7056</strain>
    </source>
</reference>
<name>A0A1I1NZE1_9ACTN</name>
<sequence length="48" mass="5372">MSSVRHTSPFRVLVTLLTVLSTAVGVELGGESPRVWWRQPRAIQSLPR</sequence>
<keyword evidence="2" id="KW-1185">Reference proteome</keyword>
<dbReference type="EMBL" id="FOLB01000020">
    <property type="protein sequence ID" value="SFD00858.1"/>
    <property type="molecule type" value="Genomic_DNA"/>
</dbReference>
<protein>
    <submittedName>
        <fullName evidence="1">Uncharacterized protein</fullName>
    </submittedName>
</protein>
<gene>
    <name evidence="1" type="ORF">SAMN04487968_12028</name>
</gene>
<evidence type="ECO:0000313" key="2">
    <source>
        <dbReference type="Proteomes" id="UP000198832"/>
    </source>
</evidence>